<dbReference type="AlphaFoldDB" id="A0A645FXD3"/>
<evidence type="ECO:0000313" key="2">
    <source>
        <dbReference type="EMBL" id="MPN16564.1"/>
    </source>
</evidence>
<name>A0A645FXD3_9ZZZZ</name>
<proteinExistence type="predicted"/>
<dbReference type="InterPro" id="IPR026444">
    <property type="entry name" value="Secre_tail"/>
</dbReference>
<gene>
    <name evidence="2" type="ORF">SDC9_163909</name>
</gene>
<feature type="domain" description="Secretion system C-terminal sorting" evidence="1">
    <location>
        <begin position="18"/>
        <end position="83"/>
    </location>
</feature>
<dbReference type="Pfam" id="PF18962">
    <property type="entry name" value="Por_Secre_tail"/>
    <property type="match status" value="1"/>
</dbReference>
<evidence type="ECO:0000259" key="1">
    <source>
        <dbReference type="Pfam" id="PF18962"/>
    </source>
</evidence>
<protein>
    <recommendedName>
        <fullName evidence="1">Secretion system C-terminal sorting domain-containing protein</fullName>
    </recommendedName>
</protein>
<accession>A0A645FXD3</accession>
<sequence length="84" mass="9879">MTSIYDYSETDYFISNTTNIITIMTSENINDFTYEIFNLLGTKLSEGHSNEKYLEINAKNFPKGLYCIKLKYLTKTVFHKIIIY</sequence>
<comment type="caution">
    <text evidence="2">The sequence shown here is derived from an EMBL/GenBank/DDBJ whole genome shotgun (WGS) entry which is preliminary data.</text>
</comment>
<dbReference type="EMBL" id="VSSQ01063541">
    <property type="protein sequence ID" value="MPN16564.1"/>
    <property type="molecule type" value="Genomic_DNA"/>
</dbReference>
<organism evidence="2">
    <name type="scientific">bioreactor metagenome</name>
    <dbReference type="NCBI Taxonomy" id="1076179"/>
    <lineage>
        <taxon>unclassified sequences</taxon>
        <taxon>metagenomes</taxon>
        <taxon>ecological metagenomes</taxon>
    </lineage>
</organism>
<dbReference type="NCBIfam" id="TIGR04183">
    <property type="entry name" value="Por_Secre_tail"/>
    <property type="match status" value="1"/>
</dbReference>
<reference evidence="2" key="1">
    <citation type="submission" date="2019-08" db="EMBL/GenBank/DDBJ databases">
        <authorList>
            <person name="Kucharzyk K."/>
            <person name="Murdoch R.W."/>
            <person name="Higgins S."/>
            <person name="Loffler F."/>
        </authorList>
    </citation>
    <scope>NUCLEOTIDE SEQUENCE</scope>
</reference>